<name>A0A7J4JFY1_9ARCH</name>
<accession>A0A7J4JFY1</accession>
<evidence type="ECO:0000313" key="2">
    <source>
        <dbReference type="Proteomes" id="UP000564964"/>
    </source>
</evidence>
<dbReference type="Proteomes" id="UP000564964">
    <property type="component" value="Unassembled WGS sequence"/>
</dbReference>
<protein>
    <submittedName>
        <fullName evidence="1">Uncharacterized protein</fullName>
    </submittedName>
</protein>
<dbReference type="AlphaFoldDB" id="A0A7J4JFY1"/>
<evidence type="ECO:0000313" key="1">
    <source>
        <dbReference type="EMBL" id="HIH16020.1"/>
    </source>
</evidence>
<proteinExistence type="predicted"/>
<reference evidence="2" key="1">
    <citation type="journal article" date="2020" name="bioRxiv">
        <title>A rank-normalized archaeal taxonomy based on genome phylogeny resolves widespread incomplete and uneven classifications.</title>
        <authorList>
            <person name="Rinke C."/>
            <person name="Chuvochina M."/>
            <person name="Mussig A.J."/>
            <person name="Chaumeil P.-A."/>
            <person name="Waite D.W."/>
            <person name="Whitman W.B."/>
            <person name="Parks D.H."/>
            <person name="Hugenholtz P."/>
        </authorList>
    </citation>
    <scope>NUCLEOTIDE SEQUENCE [LARGE SCALE GENOMIC DNA]</scope>
</reference>
<comment type="caution">
    <text evidence="1">The sequence shown here is derived from an EMBL/GenBank/DDBJ whole genome shotgun (WGS) entry which is preliminary data.</text>
</comment>
<dbReference type="EMBL" id="DUGH01000031">
    <property type="protein sequence ID" value="HIH16020.1"/>
    <property type="molecule type" value="Genomic_DNA"/>
</dbReference>
<organism evidence="1 2">
    <name type="scientific">Candidatus Iainarchaeum sp</name>
    <dbReference type="NCBI Taxonomy" id="3101447"/>
    <lineage>
        <taxon>Archaea</taxon>
        <taxon>Candidatus Iainarchaeota</taxon>
        <taxon>Candidatus Iainarchaeia</taxon>
        <taxon>Candidatus Iainarchaeales</taxon>
        <taxon>Candidatus Iainarchaeaceae</taxon>
        <taxon>Candidatus Iainarchaeum</taxon>
    </lineage>
</organism>
<gene>
    <name evidence="1" type="ORF">HA252_01295</name>
</gene>
<sequence length="152" mass="17141">MPSGKNAAVQLSDKITVSYIDTKNPDYKPWNPEKFRVEVPVGGSLLKYGAYSDVDIDAKIVDDKRMDEDHQYWIRFKVEGSGITLTNSKPFEEFRVKKSVRGTNIKGSVYSNLMDCGKPGTIVVQLIFRNPKKGHEVVLKEIRSGTYYGSNC</sequence>